<dbReference type="InterPro" id="IPR013874">
    <property type="entry name" value="Cdc37_Hsp90-bd"/>
</dbReference>
<name>A0AAD3TW38_9TREE</name>
<feature type="domain" description="Cdc37 N-terminal" evidence="9">
    <location>
        <begin position="2"/>
        <end position="218"/>
    </location>
</feature>
<dbReference type="InterPro" id="IPR004918">
    <property type="entry name" value="Cdc37"/>
</dbReference>
<dbReference type="SMART" id="SM01069">
    <property type="entry name" value="CDC37_C"/>
    <property type="match status" value="1"/>
</dbReference>
<keyword evidence="3" id="KW-0963">Cytoplasm</keyword>
<evidence type="ECO:0000256" key="4">
    <source>
        <dbReference type="ARBA" id="ARBA00023186"/>
    </source>
</evidence>
<organism evidence="10 11">
    <name type="scientific">Cutaneotrichosporon spelunceum</name>
    <dbReference type="NCBI Taxonomy" id="1672016"/>
    <lineage>
        <taxon>Eukaryota</taxon>
        <taxon>Fungi</taxon>
        <taxon>Dikarya</taxon>
        <taxon>Basidiomycota</taxon>
        <taxon>Agaricomycotina</taxon>
        <taxon>Tremellomycetes</taxon>
        <taxon>Trichosporonales</taxon>
        <taxon>Trichosporonaceae</taxon>
        <taxon>Cutaneotrichosporon</taxon>
    </lineage>
</organism>
<reference evidence="10" key="1">
    <citation type="journal article" date="2023" name="BMC Genomics">
        <title>Chromosome-level genome assemblies of Cutaneotrichosporon spp. (Trichosporonales, Basidiomycota) reveal imbalanced evolution between nucleotide sequences and chromosome synteny.</title>
        <authorList>
            <person name="Kobayashi Y."/>
            <person name="Kayamori A."/>
            <person name="Aoki K."/>
            <person name="Shiwa Y."/>
            <person name="Matsutani M."/>
            <person name="Fujita N."/>
            <person name="Sugita T."/>
            <person name="Iwasaki W."/>
            <person name="Tanaka N."/>
            <person name="Takashima M."/>
        </authorList>
    </citation>
    <scope>NUCLEOTIDE SEQUENCE</scope>
    <source>
        <strain evidence="10">HIS016</strain>
    </source>
</reference>
<evidence type="ECO:0000256" key="6">
    <source>
        <dbReference type="SAM" id="MobiDB-lite"/>
    </source>
</evidence>
<evidence type="ECO:0000256" key="5">
    <source>
        <dbReference type="ARBA" id="ARBA00031396"/>
    </source>
</evidence>
<dbReference type="GO" id="GO:0031072">
    <property type="term" value="F:heat shock protein binding"/>
    <property type="evidence" value="ECO:0007669"/>
    <property type="project" value="TreeGrafter"/>
</dbReference>
<gene>
    <name evidence="10" type="primary">CDC37</name>
    <name evidence="10" type="ORF">CspeluHIS016_0406170</name>
</gene>
<keyword evidence="4" id="KW-0143">Chaperone</keyword>
<comment type="subcellular location">
    <subcellularLocation>
        <location evidence="1">Cytoplasm</location>
    </subcellularLocation>
</comment>
<dbReference type="EMBL" id="BTCM01000004">
    <property type="protein sequence ID" value="GMK57783.1"/>
    <property type="molecule type" value="Genomic_DNA"/>
</dbReference>
<dbReference type="SMART" id="SM01070">
    <property type="entry name" value="CDC37_M"/>
    <property type="match status" value="1"/>
</dbReference>
<feature type="domain" description="Cdc37 Hsp90 binding" evidence="8">
    <location>
        <begin position="221"/>
        <end position="397"/>
    </location>
</feature>
<dbReference type="SUPFAM" id="SSF101391">
    <property type="entry name" value="Hsp90 co-chaperone CDC37"/>
    <property type="match status" value="1"/>
</dbReference>
<dbReference type="InterPro" id="IPR038189">
    <property type="entry name" value="Cdc37_Hsp90-bd_sf"/>
</dbReference>
<evidence type="ECO:0000256" key="3">
    <source>
        <dbReference type="ARBA" id="ARBA00022490"/>
    </source>
</evidence>
<dbReference type="GO" id="GO:0051087">
    <property type="term" value="F:protein-folding chaperone binding"/>
    <property type="evidence" value="ECO:0007669"/>
    <property type="project" value="TreeGrafter"/>
</dbReference>
<dbReference type="Pfam" id="PF08564">
    <property type="entry name" value="CDC37_C"/>
    <property type="match status" value="1"/>
</dbReference>
<keyword evidence="11" id="KW-1185">Reference proteome</keyword>
<evidence type="ECO:0000259" key="7">
    <source>
        <dbReference type="SMART" id="SM01069"/>
    </source>
</evidence>
<dbReference type="AlphaFoldDB" id="A0AAD3TW38"/>
<reference evidence="10" key="2">
    <citation type="submission" date="2023-06" db="EMBL/GenBank/DDBJ databases">
        <authorList>
            <person name="Kobayashi Y."/>
            <person name="Kayamori A."/>
            <person name="Aoki K."/>
            <person name="Shiwa Y."/>
            <person name="Fujita N."/>
            <person name="Sugita T."/>
            <person name="Iwasaki W."/>
            <person name="Tanaka N."/>
            <person name="Takashima M."/>
        </authorList>
    </citation>
    <scope>NUCLEOTIDE SEQUENCE</scope>
    <source>
        <strain evidence="10">HIS016</strain>
    </source>
</reference>
<dbReference type="GO" id="GO:0050821">
    <property type="term" value="P:protein stabilization"/>
    <property type="evidence" value="ECO:0007669"/>
    <property type="project" value="TreeGrafter"/>
</dbReference>
<dbReference type="GO" id="GO:0006457">
    <property type="term" value="P:protein folding"/>
    <property type="evidence" value="ECO:0007669"/>
    <property type="project" value="TreeGrafter"/>
</dbReference>
<accession>A0AAD3TW38</accession>
<dbReference type="Proteomes" id="UP001222932">
    <property type="component" value="Unassembled WGS sequence"/>
</dbReference>
<dbReference type="InterPro" id="IPR013855">
    <property type="entry name" value="Cdc37_N_dom"/>
</dbReference>
<evidence type="ECO:0000259" key="8">
    <source>
        <dbReference type="SMART" id="SM01070"/>
    </source>
</evidence>
<dbReference type="GO" id="GO:0005737">
    <property type="term" value="C:cytoplasm"/>
    <property type="evidence" value="ECO:0007669"/>
    <property type="project" value="UniProtKB-SubCell"/>
</dbReference>
<dbReference type="InterPro" id="IPR013873">
    <property type="entry name" value="Cdc37_C"/>
</dbReference>
<evidence type="ECO:0000313" key="11">
    <source>
        <dbReference type="Proteomes" id="UP001222932"/>
    </source>
</evidence>
<proteinExistence type="inferred from homology"/>
<dbReference type="GO" id="GO:0019901">
    <property type="term" value="F:protein kinase binding"/>
    <property type="evidence" value="ECO:0007669"/>
    <property type="project" value="InterPro"/>
</dbReference>
<dbReference type="GO" id="GO:0051082">
    <property type="term" value="F:unfolded protein binding"/>
    <property type="evidence" value="ECO:0007669"/>
    <property type="project" value="TreeGrafter"/>
</dbReference>
<comment type="similarity">
    <text evidence="2">Belongs to the CDC37 family.</text>
</comment>
<feature type="compositionally biased region" description="Basic and acidic residues" evidence="6">
    <location>
        <begin position="229"/>
        <end position="243"/>
    </location>
</feature>
<evidence type="ECO:0000256" key="1">
    <source>
        <dbReference type="ARBA" id="ARBA00004496"/>
    </source>
</evidence>
<sequence length="504" mass="57056">MPLNYSKWDNLELSDDSDIEEHPNVDKKSMIRWRQRDIHEKREQQRLHILKLNNELALNGVLRPRITSVLDGVKSKGVSHYRAVQRRIKEQPSPDKPATGAPNQPTYDMMLGQLLGDVWREAAWLVDGDAKVEKGEVVVSKTGKKVDEKSGEPAWSNEMTMPDSKTEVMAQALAERLAWHVKGLDNRDAEVRDEIKKEEDARKKKITSGDIHDGFDSWAVNKSGPNPLDKPKPKPKSKEKETVQEIEVLNPGGSSSKATQVPAKAEEDELPLEAMTPALRKFINIPLGAFEESYKFIQNDSSVLTESAHNAVLLEAFEAERRGDKALARRCIHQSLIINYCRELGRDGVGLFFQRMISHNPKSLKMFADDFSRTYGHVERRSVELAKEAAADDGEREQIQLVAEDPNVKIGFNLPDGPPPEHLQIEGEAAEHLDMDKVREFLQRKWELFDGFPEQLKTALRTEKLDEVNKVLGNMRLAEAEEVVEQLQEGDMLSFSESGVRDMT</sequence>
<dbReference type="Pfam" id="PF08565">
    <property type="entry name" value="CDC37_M"/>
    <property type="match status" value="1"/>
</dbReference>
<evidence type="ECO:0000256" key="2">
    <source>
        <dbReference type="ARBA" id="ARBA00006222"/>
    </source>
</evidence>
<feature type="domain" description="Cdc37 C-terminal" evidence="7">
    <location>
        <begin position="412"/>
        <end position="504"/>
    </location>
</feature>
<dbReference type="Pfam" id="PF03234">
    <property type="entry name" value="CDC37_N"/>
    <property type="match status" value="1"/>
</dbReference>
<dbReference type="Gene3D" id="1.20.58.610">
    <property type="entry name" value="Cdc37, Hsp90 binding domain"/>
    <property type="match status" value="1"/>
</dbReference>
<comment type="caution">
    <text evidence="10">The sequence shown here is derived from an EMBL/GenBank/DDBJ whole genome shotgun (WGS) entry which is preliminary data.</text>
</comment>
<dbReference type="SMART" id="SM01071">
    <property type="entry name" value="CDC37_N"/>
    <property type="match status" value="1"/>
</dbReference>
<feature type="region of interest" description="Disordered" evidence="6">
    <location>
        <begin position="214"/>
        <end position="243"/>
    </location>
</feature>
<dbReference type="PANTHER" id="PTHR12800">
    <property type="entry name" value="CDC37-RELATED"/>
    <property type="match status" value="1"/>
</dbReference>
<evidence type="ECO:0000313" key="10">
    <source>
        <dbReference type="EMBL" id="GMK57783.1"/>
    </source>
</evidence>
<protein>
    <recommendedName>
        <fullName evidence="5">Hsp90 chaperone protein kinase-targeting subunit</fullName>
    </recommendedName>
</protein>
<dbReference type="PANTHER" id="PTHR12800:SF4">
    <property type="entry name" value="HSP90 CO-CHAPERONE CDC37"/>
    <property type="match status" value="1"/>
</dbReference>
<evidence type="ECO:0000259" key="9">
    <source>
        <dbReference type="SMART" id="SM01071"/>
    </source>
</evidence>